<reference evidence="4 5" key="1">
    <citation type="journal article" date="2018" name="PLoS Pathog.">
        <title>Evolution of structural diversity of trichothecenes, a family of toxins produced by plant pathogenic and entomopathogenic fungi.</title>
        <authorList>
            <person name="Proctor R.H."/>
            <person name="McCormick S.P."/>
            <person name="Kim H.S."/>
            <person name="Cardoza R.E."/>
            <person name="Stanley A.M."/>
            <person name="Lindo L."/>
            <person name="Kelly A."/>
            <person name="Brown D.W."/>
            <person name="Lee T."/>
            <person name="Vaughan M.M."/>
            <person name="Alexander N.J."/>
            <person name="Busman M."/>
            <person name="Gutierrez S."/>
        </authorList>
    </citation>
    <scope>NUCLEOTIDE SEQUENCE [LARGE SCALE GENOMIC DNA]</scope>
    <source>
        <strain evidence="4 5">IBT 40837</strain>
    </source>
</reference>
<keyword evidence="1" id="KW-0479">Metal-binding</keyword>
<keyword evidence="1" id="KW-0863">Zinc-finger</keyword>
<dbReference type="AlphaFoldDB" id="A0A395NAQ7"/>
<feature type="region of interest" description="Disordered" evidence="2">
    <location>
        <begin position="268"/>
        <end position="306"/>
    </location>
</feature>
<accession>A0A395NAQ7</accession>
<evidence type="ECO:0000313" key="4">
    <source>
        <dbReference type="EMBL" id="RFU72917.1"/>
    </source>
</evidence>
<feature type="compositionally biased region" description="Basic and acidic residues" evidence="2">
    <location>
        <begin position="370"/>
        <end position="386"/>
    </location>
</feature>
<comment type="caution">
    <text evidence="4">The sequence shown here is derived from an EMBL/GenBank/DDBJ whole genome shotgun (WGS) entry which is preliminary data.</text>
</comment>
<feature type="region of interest" description="Disordered" evidence="2">
    <location>
        <begin position="358"/>
        <end position="445"/>
    </location>
</feature>
<gene>
    <name evidence="4" type="ORF">TARUN_9339</name>
</gene>
<dbReference type="InterPro" id="IPR013087">
    <property type="entry name" value="Znf_C2H2_type"/>
</dbReference>
<feature type="domain" description="C2H2-type" evidence="3">
    <location>
        <begin position="171"/>
        <end position="204"/>
    </location>
</feature>
<feature type="compositionally biased region" description="Polar residues" evidence="2">
    <location>
        <begin position="409"/>
        <end position="437"/>
    </location>
</feature>
<proteinExistence type="predicted"/>
<dbReference type="EMBL" id="PXOA01000748">
    <property type="protein sequence ID" value="RFU72917.1"/>
    <property type="molecule type" value="Genomic_DNA"/>
</dbReference>
<evidence type="ECO:0000256" key="1">
    <source>
        <dbReference type="PROSITE-ProRule" id="PRU00042"/>
    </source>
</evidence>
<dbReference type="OrthoDB" id="6077919at2759"/>
<dbReference type="PROSITE" id="PS50157">
    <property type="entry name" value="ZINC_FINGER_C2H2_2"/>
    <property type="match status" value="1"/>
</dbReference>
<feature type="region of interest" description="Disordered" evidence="2">
    <location>
        <begin position="49"/>
        <end position="92"/>
    </location>
</feature>
<dbReference type="Proteomes" id="UP000266272">
    <property type="component" value="Unassembled WGS sequence"/>
</dbReference>
<keyword evidence="1" id="KW-0862">Zinc</keyword>
<evidence type="ECO:0000256" key="2">
    <source>
        <dbReference type="SAM" id="MobiDB-lite"/>
    </source>
</evidence>
<dbReference type="GO" id="GO:0008270">
    <property type="term" value="F:zinc ion binding"/>
    <property type="evidence" value="ECO:0007669"/>
    <property type="project" value="UniProtKB-KW"/>
</dbReference>
<keyword evidence="5" id="KW-1185">Reference proteome</keyword>
<name>A0A395NAQ7_TRIAR</name>
<sequence length="598" mass="66546">MNRLLQDGHMYGPGARDSPRFPEPYNLFQFYSAEDGPWIPLSVIQPADTLSSKPRPSAPVYNGGSGAFQDYRSTGLPSECDTAPEDSGYGGSRPTYSIVESVASINDNDRCTETGYLETQTTEQLIGDLNLSSTTPIFKASEMTNQQDHDAKYRCDQCDAFVKTKSELRPYKCNYPDCLKATRGFSTPNDLTRHKRTVHREHNDYGPVYICRHDPCFHKKKLWPRADNFRSHLFRSHDISLKADDDLRIYRYQSDEVELHALRGVGSSVADVDPRPQPRQLQDSPDLRGDTVSTTASGQVKKESSKQSSLLLTLTSVSSGRGSQLTRSNILDDLQLSPVSDTQLLANDGVDMVAEDEVPLADPETALPRNEQREETLDEEVSSRVEDQEEVSGRPEPSTPQAVPPEAPIQSNSDTAQSEAPKPQKTTGGSSEASGTPTEALADPLTLVSRNTSELFTLLKNIPLDMALKDGTSEVLSFLRNIPKDLLEKALKNEDQVVNENDPASDQMDQHKASSTCRECGKLFSRMCELSHLFGKDGMEKKTMNEWCFLEDKLAEGDSQPSKKRKATEDLDVRPSKRSNFIWICSLHGEQLRALTMQ</sequence>
<evidence type="ECO:0000313" key="5">
    <source>
        <dbReference type="Proteomes" id="UP000266272"/>
    </source>
</evidence>
<dbReference type="STRING" id="490622.A0A395NAQ7"/>
<protein>
    <submittedName>
        <fullName evidence="4">C2h2 type zinc finger domain-containing</fullName>
    </submittedName>
</protein>
<evidence type="ECO:0000259" key="3">
    <source>
        <dbReference type="PROSITE" id="PS50157"/>
    </source>
</evidence>
<organism evidence="4 5">
    <name type="scientific">Trichoderma arundinaceum</name>
    <dbReference type="NCBI Taxonomy" id="490622"/>
    <lineage>
        <taxon>Eukaryota</taxon>
        <taxon>Fungi</taxon>
        <taxon>Dikarya</taxon>
        <taxon>Ascomycota</taxon>
        <taxon>Pezizomycotina</taxon>
        <taxon>Sordariomycetes</taxon>
        <taxon>Hypocreomycetidae</taxon>
        <taxon>Hypocreales</taxon>
        <taxon>Hypocreaceae</taxon>
        <taxon>Trichoderma</taxon>
    </lineage>
</organism>
<dbReference type="Gene3D" id="3.30.160.60">
    <property type="entry name" value="Classic Zinc Finger"/>
    <property type="match status" value="1"/>
</dbReference>